<evidence type="ECO:0000259" key="2">
    <source>
        <dbReference type="Pfam" id="PF06283"/>
    </source>
</evidence>
<dbReference type="InterPro" id="IPR029062">
    <property type="entry name" value="Class_I_gatase-like"/>
</dbReference>
<dbReference type="Pfam" id="PF06283">
    <property type="entry name" value="ThuA"/>
    <property type="match status" value="1"/>
</dbReference>
<dbReference type="OrthoDB" id="272395at2"/>
<feature type="domain" description="Isochorismatase-like" evidence="1">
    <location>
        <begin position="56"/>
        <end position="252"/>
    </location>
</feature>
<dbReference type="InterPro" id="IPR036380">
    <property type="entry name" value="Isochorismatase-like_sf"/>
</dbReference>
<organism evidence="3 4">
    <name type="scientific">Roseimaritima ulvae</name>
    <dbReference type="NCBI Taxonomy" id="980254"/>
    <lineage>
        <taxon>Bacteria</taxon>
        <taxon>Pseudomonadati</taxon>
        <taxon>Planctomycetota</taxon>
        <taxon>Planctomycetia</taxon>
        <taxon>Pirellulales</taxon>
        <taxon>Pirellulaceae</taxon>
        <taxon>Roseimaritima</taxon>
    </lineage>
</organism>
<dbReference type="SUPFAM" id="SSF52499">
    <property type="entry name" value="Isochorismatase-like hydrolases"/>
    <property type="match status" value="1"/>
</dbReference>
<evidence type="ECO:0000313" key="4">
    <source>
        <dbReference type="Proteomes" id="UP000325286"/>
    </source>
</evidence>
<dbReference type="CDD" id="cd01653">
    <property type="entry name" value="GATase1"/>
    <property type="match status" value="1"/>
</dbReference>
<keyword evidence="4" id="KW-1185">Reference proteome</keyword>
<dbReference type="Gene3D" id="3.40.50.850">
    <property type="entry name" value="Isochorismatase-like"/>
    <property type="match status" value="1"/>
</dbReference>
<dbReference type="EMBL" id="CP042914">
    <property type="protein sequence ID" value="QEG39735.1"/>
    <property type="molecule type" value="Genomic_DNA"/>
</dbReference>
<dbReference type="KEGG" id="rul:UC8_17330"/>
<feature type="domain" description="ThuA-like" evidence="2">
    <location>
        <begin position="309"/>
        <end position="522"/>
    </location>
</feature>
<dbReference type="AlphaFoldDB" id="A0A5B9QQE7"/>
<protein>
    <submittedName>
        <fullName evidence="3">Trehalose utilization</fullName>
    </submittedName>
</protein>
<reference evidence="3 4" key="1">
    <citation type="submission" date="2019-08" db="EMBL/GenBank/DDBJ databases">
        <title>Deep-cultivation of Planctomycetes and their phenomic and genomic characterization uncovers novel biology.</title>
        <authorList>
            <person name="Wiegand S."/>
            <person name="Jogler M."/>
            <person name="Boedeker C."/>
            <person name="Pinto D."/>
            <person name="Vollmers J."/>
            <person name="Rivas-Marin E."/>
            <person name="Kohn T."/>
            <person name="Peeters S.H."/>
            <person name="Heuer A."/>
            <person name="Rast P."/>
            <person name="Oberbeckmann S."/>
            <person name="Bunk B."/>
            <person name="Jeske O."/>
            <person name="Meyerdierks A."/>
            <person name="Storesund J.E."/>
            <person name="Kallscheuer N."/>
            <person name="Luecker S."/>
            <person name="Lage O.M."/>
            <person name="Pohl T."/>
            <person name="Merkel B.J."/>
            <person name="Hornburger P."/>
            <person name="Mueller R.-W."/>
            <person name="Bruemmer F."/>
            <person name="Labrenz M."/>
            <person name="Spormann A.M."/>
            <person name="Op den Camp H."/>
            <person name="Overmann J."/>
            <person name="Amann R."/>
            <person name="Jetten M.S.M."/>
            <person name="Mascher T."/>
            <person name="Medema M.H."/>
            <person name="Devos D.P."/>
            <person name="Kaster A.-K."/>
            <person name="Ovreas L."/>
            <person name="Rohde M."/>
            <person name="Galperin M.Y."/>
            <person name="Jogler C."/>
        </authorList>
    </citation>
    <scope>NUCLEOTIDE SEQUENCE [LARGE SCALE GENOMIC DNA]</scope>
    <source>
        <strain evidence="3 4">UC8</strain>
    </source>
</reference>
<accession>A0A5B9QQE7</accession>
<evidence type="ECO:0000313" key="3">
    <source>
        <dbReference type="EMBL" id="QEG39735.1"/>
    </source>
</evidence>
<dbReference type="RefSeq" id="WP_068132002.1">
    <property type="nucleotide sequence ID" value="NZ_CP042914.1"/>
</dbReference>
<dbReference type="SUPFAM" id="SSF52317">
    <property type="entry name" value="Class I glutamine amidotransferase-like"/>
    <property type="match status" value="1"/>
</dbReference>
<dbReference type="Gene3D" id="3.40.50.880">
    <property type="match status" value="1"/>
</dbReference>
<name>A0A5B9QQE7_9BACT</name>
<evidence type="ECO:0000259" key="1">
    <source>
        <dbReference type="Pfam" id="PF00857"/>
    </source>
</evidence>
<dbReference type="Pfam" id="PF00857">
    <property type="entry name" value="Isochorismatase"/>
    <property type="match status" value="1"/>
</dbReference>
<sequence>MRRLLEITLLTVLFAGWIHAQDQLPPLSLQHQVETEADSGLFHRLQRSETWQSGDTAVIVCDMWDAHHCYRAVQRGTEMAPRLNALLEKLRAAGVTVIHAPSSCMAAYADTPARQRAIEAPAADSHPEKIAEWCHQIPSEQRGVYPIDQSDGGEDDTPEEHAAWEQELVRRGLNPRQPWKRQMDAIAIDQKRDYISDSGVEIWNILADKKIDNVILTGVHTNMCVLGRPFGLRRMAAAGKNVVLVRDLTDTMYNPASKPYVSHFTGTDLIIDHIERYVCPTISSDQILGGQPFRFKNDKRKRVAMLIGESEYFTHTTLPPFAIEHLGKDYQVDIIHASASDGNAFPGIERIAQADALLVSVRRRALTPEALKVVQDYVAAGKPVLGIRTANHAFTLRNKPAPEGHVNWPEWDAEVFGGNYTNHYGNQMQTTVQVVETAKSHPILEGVEPTTFPAGGSLYRVAPLQPGANVLLTGSVQGKPSEPVAWTFKRADGGRSFYTSLGHVKDFATPAFQQLLKNAIEWSLFAPRT</sequence>
<dbReference type="Proteomes" id="UP000325286">
    <property type="component" value="Chromosome"/>
</dbReference>
<proteinExistence type="predicted"/>
<dbReference type="InterPro" id="IPR029010">
    <property type="entry name" value="ThuA-like"/>
</dbReference>
<dbReference type="InterPro" id="IPR000868">
    <property type="entry name" value="Isochorismatase-like_dom"/>
</dbReference>
<gene>
    <name evidence="3" type="ORF">UC8_17330</name>
</gene>